<evidence type="ECO:0000313" key="1">
    <source>
        <dbReference type="EnsemblPlants" id="OGLUM06G06010.1"/>
    </source>
</evidence>
<name>A0A0E0A630_9ORYZ</name>
<dbReference type="Gramene" id="OGLUM06G06010.1">
    <property type="protein sequence ID" value="OGLUM06G06010.1"/>
    <property type="gene ID" value="OGLUM06G06010"/>
</dbReference>
<dbReference type="HOGENOM" id="CLU_1761618_0_0_1"/>
<organism evidence="1">
    <name type="scientific">Oryza glumipatula</name>
    <dbReference type="NCBI Taxonomy" id="40148"/>
    <lineage>
        <taxon>Eukaryota</taxon>
        <taxon>Viridiplantae</taxon>
        <taxon>Streptophyta</taxon>
        <taxon>Embryophyta</taxon>
        <taxon>Tracheophyta</taxon>
        <taxon>Spermatophyta</taxon>
        <taxon>Magnoliopsida</taxon>
        <taxon>Liliopsida</taxon>
        <taxon>Poales</taxon>
        <taxon>Poaceae</taxon>
        <taxon>BOP clade</taxon>
        <taxon>Oryzoideae</taxon>
        <taxon>Oryzeae</taxon>
        <taxon>Oryzinae</taxon>
        <taxon>Oryza</taxon>
    </lineage>
</organism>
<evidence type="ECO:0008006" key="3">
    <source>
        <dbReference type="Google" id="ProtNLM"/>
    </source>
</evidence>
<dbReference type="AlphaFoldDB" id="A0A0E0A630"/>
<evidence type="ECO:0000313" key="2">
    <source>
        <dbReference type="Proteomes" id="UP000026961"/>
    </source>
</evidence>
<dbReference type="EnsemblPlants" id="OGLUM06G06010.1">
    <property type="protein sequence ID" value="OGLUM06G06010.1"/>
    <property type="gene ID" value="OGLUM06G06010"/>
</dbReference>
<dbReference type="Proteomes" id="UP000026961">
    <property type="component" value="Chromosome 6"/>
</dbReference>
<accession>A0A0E0A630</accession>
<reference evidence="1" key="2">
    <citation type="submission" date="2018-05" db="EMBL/GenBank/DDBJ databases">
        <title>OgluRS3 (Oryza glumaepatula Reference Sequence Version 3).</title>
        <authorList>
            <person name="Zhang J."/>
            <person name="Kudrna D."/>
            <person name="Lee S."/>
            <person name="Talag J."/>
            <person name="Welchert J."/>
            <person name="Wing R.A."/>
        </authorList>
    </citation>
    <scope>NUCLEOTIDE SEQUENCE [LARGE SCALE GENOMIC DNA]</scope>
</reference>
<keyword evidence="2" id="KW-1185">Reference proteome</keyword>
<sequence>MARYAARWIYMALIDAVGRLMALGSDDSPSRWTDRHRIRRARQIQKDGDACVGNVGGGRDASAASGAIGMGGGGCEDVVGGGWRERREERWTSTAFQGGSDEVRVAMTAEGSDARPDADVVADCVHVRTPLAMASSIWRIKGHGRMRD</sequence>
<proteinExistence type="predicted"/>
<protein>
    <recommendedName>
        <fullName evidence="3">DUF834 domain-containing protein</fullName>
    </recommendedName>
</protein>
<reference evidence="1" key="1">
    <citation type="submission" date="2015-04" db="UniProtKB">
        <authorList>
            <consortium name="EnsemblPlants"/>
        </authorList>
    </citation>
    <scope>IDENTIFICATION</scope>
</reference>